<accession>A0A0B6ZNP1</accession>
<protein>
    <submittedName>
        <fullName evidence="1">Uncharacterized protein</fullName>
    </submittedName>
</protein>
<gene>
    <name evidence="1" type="primary">ORF72314</name>
</gene>
<sequence>MFVICINNIVLDEMLQLELCDDVICMGRNDSMVNLEQLQEGTEMVLYRR</sequence>
<evidence type="ECO:0000313" key="1">
    <source>
        <dbReference type="EMBL" id="CEK69972.1"/>
    </source>
</evidence>
<reference evidence="1" key="1">
    <citation type="submission" date="2014-12" db="EMBL/GenBank/DDBJ databases">
        <title>Insight into the proteome of Arion vulgaris.</title>
        <authorList>
            <person name="Aradska J."/>
            <person name="Bulat T."/>
            <person name="Smidak R."/>
            <person name="Sarate P."/>
            <person name="Gangsoo J."/>
            <person name="Sialana F."/>
            <person name="Bilban M."/>
            <person name="Lubec G."/>
        </authorList>
    </citation>
    <scope>NUCLEOTIDE SEQUENCE</scope>
    <source>
        <tissue evidence="1">Skin</tissue>
    </source>
</reference>
<dbReference type="EMBL" id="HACG01023107">
    <property type="protein sequence ID" value="CEK69972.1"/>
    <property type="molecule type" value="Transcribed_RNA"/>
</dbReference>
<organism evidence="1">
    <name type="scientific">Arion vulgaris</name>
    <dbReference type="NCBI Taxonomy" id="1028688"/>
    <lineage>
        <taxon>Eukaryota</taxon>
        <taxon>Metazoa</taxon>
        <taxon>Spiralia</taxon>
        <taxon>Lophotrochozoa</taxon>
        <taxon>Mollusca</taxon>
        <taxon>Gastropoda</taxon>
        <taxon>Heterobranchia</taxon>
        <taxon>Euthyneura</taxon>
        <taxon>Panpulmonata</taxon>
        <taxon>Eupulmonata</taxon>
        <taxon>Stylommatophora</taxon>
        <taxon>Helicina</taxon>
        <taxon>Arionoidea</taxon>
        <taxon>Arionidae</taxon>
        <taxon>Arion</taxon>
    </lineage>
</organism>
<name>A0A0B6ZNP1_9EUPU</name>
<proteinExistence type="predicted"/>
<dbReference type="AlphaFoldDB" id="A0A0B6ZNP1"/>